<organism evidence="3">
    <name type="scientific">Opuntia streptacantha</name>
    <name type="common">Prickly pear cactus</name>
    <name type="synonym">Opuntia cardona</name>
    <dbReference type="NCBI Taxonomy" id="393608"/>
    <lineage>
        <taxon>Eukaryota</taxon>
        <taxon>Viridiplantae</taxon>
        <taxon>Streptophyta</taxon>
        <taxon>Embryophyta</taxon>
        <taxon>Tracheophyta</taxon>
        <taxon>Spermatophyta</taxon>
        <taxon>Magnoliopsida</taxon>
        <taxon>eudicotyledons</taxon>
        <taxon>Gunneridae</taxon>
        <taxon>Pentapetalae</taxon>
        <taxon>Caryophyllales</taxon>
        <taxon>Cactineae</taxon>
        <taxon>Cactaceae</taxon>
        <taxon>Opuntioideae</taxon>
        <taxon>Opuntia</taxon>
    </lineage>
</organism>
<accession>A0A7C9CTN7</accession>
<evidence type="ECO:0000313" key="3">
    <source>
        <dbReference type="EMBL" id="MBA4623304.1"/>
    </source>
</evidence>
<keyword evidence="2" id="KW-0732">Signal</keyword>
<feature type="signal peptide" evidence="2">
    <location>
        <begin position="1"/>
        <end position="20"/>
    </location>
</feature>
<sequence>MLNCFLSLSYLWFLLQLNSALKLKIYAFSGFPSLQWQGMQQSLCFAHFRVSFIRLIVRLGLFCHFDLCLLKFGLFCVCTVLGISLRILVTDQYVDSCLMQFLIIRFVLRNKSCTVYIVIRPF</sequence>
<keyword evidence="1" id="KW-1133">Transmembrane helix</keyword>
<proteinExistence type="predicted"/>
<feature type="chain" id="PRO_5027945167" evidence="2">
    <location>
        <begin position="21"/>
        <end position="122"/>
    </location>
</feature>
<reference evidence="3" key="1">
    <citation type="journal article" date="2013" name="J. Plant Res.">
        <title>Effect of fungi and light on seed germination of three Opuntia species from semiarid lands of central Mexico.</title>
        <authorList>
            <person name="Delgado-Sanchez P."/>
            <person name="Jimenez-Bremont J.F."/>
            <person name="Guerrero-Gonzalez Mde L."/>
            <person name="Flores J."/>
        </authorList>
    </citation>
    <scope>NUCLEOTIDE SEQUENCE</scope>
    <source>
        <tissue evidence="3">Cladode</tissue>
    </source>
</reference>
<name>A0A7C9CTN7_OPUST</name>
<protein>
    <submittedName>
        <fullName evidence="3">Uncharacterized protein</fullName>
    </submittedName>
</protein>
<feature type="transmembrane region" description="Helical" evidence="1">
    <location>
        <begin position="69"/>
        <end position="89"/>
    </location>
</feature>
<evidence type="ECO:0000256" key="1">
    <source>
        <dbReference type="SAM" id="Phobius"/>
    </source>
</evidence>
<reference evidence="3" key="2">
    <citation type="submission" date="2020-07" db="EMBL/GenBank/DDBJ databases">
        <authorList>
            <person name="Vera ALvarez R."/>
            <person name="Arias-Moreno D.M."/>
            <person name="Jimenez-Jacinto V."/>
            <person name="Jimenez-Bremont J.F."/>
            <person name="Swaminathan K."/>
            <person name="Moose S.P."/>
            <person name="Guerrero-Gonzalez M.L."/>
            <person name="Marino-Ramirez L."/>
            <person name="Landsman D."/>
            <person name="Rodriguez-Kessler M."/>
            <person name="Delgado-Sanchez P."/>
        </authorList>
    </citation>
    <scope>NUCLEOTIDE SEQUENCE</scope>
    <source>
        <tissue evidence="3">Cladode</tissue>
    </source>
</reference>
<dbReference type="AlphaFoldDB" id="A0A7C9CTN7"/>
<evidence type="ECO:0000256" key="2">
    <source>
        <dbReference type="SAM" id="SignalP"/>
    </source>
</evidence>
<keyword evidence="1" id="KW-0812">Transmembrane</keyword>
<dbReference type="EMBL" id="GISG01042600">
    <property type="protein sequence ID" value="MBA4623304.1"/>
    <property type="molecule type" value="Transcribed_RNA"/>
</dbReference>
<keyword evidence="1" id="KW-0472">Membrane</keyword>